<proteinExistence type="inferred from homology"/>
<reference evidence="10" key="1">
    <citation type="submission" date="2018-09" db="EMBL/GenBank/DDBJ databases">
        <authorList>
            <person name="Tuo L."/>
        </authorList>
    </citation>
    <scope>NUCLEOTIDE SEQUENCE [LARGE SCALE GENOMIC DNA]</scope>
    <source>
        <strain evidence="10">M2BS4Y-1</strain>
    </source>
</reference>
<organism evidence="9 10">
    <name type="scientific">Aureimonas flava</name>
    <dbReference type="NCBI Taxonomy" id="2320271"/>
    <lineage>
        <taxon>Bacteria</taxon>
        <taxon>Pseudomonadati</taxon>
        <taxon>Pseudomonadota</taxon>
        <taxon>Alphaproteobacteria</taxon>
        <taxon>Hyphomicrobiales</taxon>
        <taxon>Aurantimonadaceae</taxon>
        <taxon>Aureimonas</taxon>
    </lineage>
</organism>
<dbReference type="OrthoDB" id="9800524at2"/>
<accession>A0A3A1WHU0</accession>
<dbReference type="GO" id="GO:0004518">
    <property type="term" value="F:nuclease activity"/>
    <property type="evidence" value="ECO:0007669"/>
    <property type="project" value="UniProtKB-KW"/>
</dbReference>
<dbReference type="Gene3D" id="3.40.50.1010">
    <property type="entry name" value="5'-nuclease"/>
    <property type="match status" value="1"/>
</dbReference>
<keyword evidence="5" id="KW-0378">Hydrolase</keyword>
<dbReference type="Pfam" id="PF01850">
    <property type="entry name" value="PIN"/>
    <property type="match status" value="1"/>
</dbReference>
<gene>
    <name evidence="9" type="ORF">D3218_16335</name>
</gene>
<dbReference type="InterPro" id="IPR002716">
    <property type="entry name" value="PIN_dom"/>
</dbReference>
<feature type="domain" description="PIN" evidence="8">
    <location>
        <begin position="6"/>
        <end position="122"/>
    </location>
</feature>
<evidence type="ECO:0000256" key="1">
    <source>
        <dbReference type="ARBA" id="ARBA00001946"/>
    </source>
</evidence>
<evidence type="ECO:0000256" key="7">
    <source>
        <dbReference type="ARBA" id="ARBA00038093"/>
    </source>
</evidence>
<evidence type="ECO:0000256" key="6">
    <source>
        <dbReference type="ARBA" id="ARBA00022842"/>
    </source>
</evidence>
<evidence type="ECO:0000313" key="9">
    <source>
        <dbReference type="EMBL" id="RIX98751.1"/>
    </source>
</evidence>
<comment type="caution">
    <text evidence="9">The sequence shown here is derived from an EMBL/GenBank/DDBJ whole genome shotgun (WGS) entry which is preliminary data.</text>
</comment>
<keyword evidence="2" id="KW-1277">Toxin-antitoxin system</keyword>
<evidence type="ECO:0000256" key="2">
    <source>
        <dbReference type="ARBA" id="ARBA00022649"/>
    </source>
</evidence>
<evidence type="ECO:0000256" key="5">
    <source>
        <dbReference type="ARBA" id="ARBA00022801"/>
    </source>
</evidence>
<dbReference type="AlphaFoldDB" id="A0A3A1WHU0"/>
<dbReference type="GO" id="GO:0046872">
    <property type="term" value="F:metal ion binding"/>
    <property type="evidence" value="ECO:0007669"/>
    <property type="project" value="UniProtKB-KW"/>
</dbReference>
<dbReference type="GO" id="GO:0016787">
    <property type="term" value="F:hydrolase activity"/>
    <property type="evidence" value="ECO:0007669"/>
    <property type="project" value="UniProtKB-KW"/>
</dbReference>
<sequence length="141" mass="16018">MTISTLVDTDILLDILNADSRPEQQHWSSLRLDEASDHGSLCLSAVSFAEISQPYSDERVLLSVLRPFGFAYEPFPFEAAYPAGRAHRLYRQRGGRRERTLPDFLVGAHAAFAGHRLLTRDASRYRDYFPDLLIICPETHP</sequence>
<evidence type="ECO:0000256" key="4">
    <source>
        <dbReference type="ARBA" id="ARBA00022723"/>
    </source>
</evidence>
<dbReference type="InterPro" id="IPR050556">
    <property type="entry name" value="Type_II_TA_system_RNase"/>
</dbReference>
<evidence type="ECO:0000313" key="10">
    <source>
        <dbReference type="Proteomes" id="UP000265750"/>
    </source>
</evidence>
<keyword evidence="4" id="KW-0479">Metal-binding</keyword>
<keyword evidence="6" id="KW-0460">Magnesium</keyword>
<dbReference type="PANTHER" id="PTHR33653">
    <property type="entry name" value="RIBONUCLEASE VAPC2"/>
    <property type="match status" value="1"/>
</dbReference>
<dbReference type="RefSeq" id="WP_119541141.1">
    <property type="nucleotide sequence ID" value="NZ_QYRN01000009.1"/>
</dbReference>
<dbReference type="SUPFAM" id="SSF88723">
    <property type="entry name" value="PIN domain-like"/>
    <property type="match status" value="1"/>
</dbReference>
<dbReference type="EMBL" id="QYRN01000009">
    <property type="protein sequence ID" value="RIX98751.1"/>
    <property type="molecule type" value="Genomic_DNA"/>
</dbReference>
<keyword evidence="10" id="KW-1185">Reference proteome</keyword>
<dbReference type="Proteomes" id="UP000265750">
    <property type="component" value="Unassembled WGS sequence"/>
</dbReference>
<name>A0A3A1WHU0_9HYPH</name>
<keyword evidence="3" id="KW-0540">Nuclease</keyword>
<evidence type="ECO:0000259" key="8">
    <source>
        <dbReference type="Pfam" id="PF01850"/>
    </source>
</evidence>
<protein>
    <submittedName>
        <fullName evidence="9">PIN domain-containing protein</fullName>
    </submittedName>
</protein>
<dbReference type="InterPro" id="IPR029060">
    <property type="entry name" value="PIN-like_dom_sf"/>
</dbReference>
<comment type="cofactor">
    <cofactor evidence="1">
        <name>Mg(2+)</name>
        <dbReference type="ChEBI" id="CHEBI:18420"/>
    </cofactor>
</comment>
<dbReference type="PANTHER" id="PTHR33653:SF1">
    <property type="entry name" value="RIBONUCLEASE VAPC2"/>
    <property type="match status" value="1"/>
</dbReference>
<evidence type="ECO:0000256" key="3">
    <source>
        <dbReference type="ARBA" id="ARBA00022722"/>
    </source>
</evidence>
<comment type="similarity">
    <text evidence="7">Belongs to the PINc/VapC protein family.</text>
</comment>